<keyword evidence="3" id="KW-0408">Iron</keyword>
<dbReference type="SUPFAM" id="SSF53706">
    <property type="entry name" value="Formate dehydrogenase/DMSO reductase, domains 1-3"/>
    <property type="match status" value="1"/>
</dbReference>
<dbReference type="GO" id="GO:0016491">
    <property type="term" value="F:oxidoreductase activity"/>
    <property type="evidence" value="ECO:0007669"/>
    <property type="project" value="InterPro"/>
</dbReference>
<evidence type="ECO:0000256" key="2">
    <source>
        <dbReference type="ARBA" id="ARBA00022723"/>
    </source>
</evidence>
<evidence type="ECO:0000313" key="6">
    <source>
        <dbReference type="EMBL" id="CAB4863664.1"/>
    </source>
</evidence>
<dbReference type="Pfam" id="PF04879">
    <property type="entry name" value="Molybdop_Fe4S4"/>
    <property type="match status" value="1"/>
</dbReference>
<evidence type="ECO:0000256" key="4">
    <source>
        <dbReference type="ARBA" id="ARBA00023014"/>
    </source>
</evidence>
<keyword evidence="2" id="KW-0479">Metal-binding</keyword>
<dbReference type="InterPro" id="IPR006656">
    <property type="entry name" value="Mopterin_OxRdtase"/>
</dbReference>
<organism evidence="6">
    <name type="scientific">freshwater metagenome</name>
    <dbReference type="NCBI Taxonomy" id="449393"/>
    <lineage>
        <taxon>unclassified sequences</taxon>
        <taxon>metagenomes</taxon>
        <taxon>ecological metagenomes</taxon>
    </lineage>
</organism>
<sequence>MRVPHDVFGACPLDCPDACSWVVTVDDHGRAVKLRGNADHPHTRGGLCVKVNPYLEFSSDPSRLLHPMRRTGPKGSGQFEPITWDEALGAIAERLHDILAEHGGDSIWPFDGTGSVGYLQGCGAPHRFWSAIGAARHHTSICSISGHLGMSYTSGSAAGMDPEDVVHSKLIVLWGSNTLTSNQHLWPFIETARADGAYVVVIDPVRHRTAERADEHIAPRVGTDAALALGLCHVIAQQGTDTRFLAERTSGWAAFEDSLADYTPERVAQICDVPAEAIIALGTRMAVSQPMAIKLGQGMQRHRHGGQTARVISCIPALTGDYARRGGGLVYSTSDAYMLNGYKLSRPDLRRTQPQTLVMTRLGRELQRADANVKALFVMGANPMVSNPDQTLVRAQLTRDDVFTVVFDAYRTDTAEYADIILPSTLQTEHTEIMESFGHLYLNWNEPAVAPPGECLSKTEFMRRLAAAMGLTEPALFATDLELAADLLDAPLWRDAGIGVDQLRTAGWLRIPGTIDYAPFAERFATPSGRFEFVSARAERDGHGLLPNYRPPSEAADDEPGTFALVSPAGQFFVNSVFAGIDRNIERAGEPSITVCAADAAEQSLVHGELVSVGNDRGSFVARLNIGTAARSGIAVTTKGAWTKVFSDGQSVNVTVPERDSDMGAGAVYHDNRVSIRPYQPRN</sequence>
<evidence type="ECO:0000259" key="5">
    <source>
        <dbReference type="PROSITE" id="PS51669"/>
    </source>
</evidence>
<dbReference type="Pfam" id="PF00384">
    <property type="entry name" value="Molybdopterin"/>
    <property type="match status" value="1"/>
</dbReference>
<dbReference type="Pfam" id="PF01568">
    <property type="entry name" value="Molydop_binding"/>
    <property type="match status" value="1"/>
</dbReference>
<protein>
    <submittedName>
        <fullName evidence="6">Unannotated protein</fullName>
    </submittedName>
</protein>
<dbReference type="Gene3D" id="2.40.40.20">
    <property type="match status" value="1"/>
</dbReference>
<keyword evidence="4" id="KW-0411">Iron-sulfur</keyword>
<dbReference type="InterPro" id="IPR006657">
    <property type="entry name" value="MoPterin_dinucl-bd_dom"/>
</dbReference>
<dbReference type="PANTHER" id="PTHR43742">
    <property type="entry name" value="TRIMETHYLAMINE-N-OXIDE REDUCTASE"/>
    <property type="match status" value="1"/>
</dbReference>
<dbReference type="Gene3D" id="3.40.228.10">
    <property type="entry name" value="Dimethylsulfoxide Reductase, domain 2"/>
    <property type="match status" value="1"/>
</dbReference>
<dbReference type="SUPFAM" id="SSF50692">
    <property type="entry name" value="ADC-like"/>
    <property type="match status" value="1"/>
</dbReference>
<dbReference type="PROSITE" id="PS51669">
    <property type="entry name" value="4FE4S_MOW_BIS_MGD"/>
    <property type="match status" value="1"/>
</dbReference>
<dbReference type="CDD" id="cd02766">
    <property type="entry name" value="MopB_3"/>
    <property type="match status" value="1"/>
</dbReference>
<dbReference type="Gene3D" id="2.20.25.90">
    <property type="entry name" value="ADC-like domains"/>
    <property type="match status" value="1"/>
</dbReference>
<dbReference type="Gene3D" id="3.40.50.740">
    <property type="match status" value="1"/>
</dbReference>
<dbReference type="SMART" id="SM00926">
    <property type="entry name" value="Molybdop_Fe4S4"/>
    <property type="match status" value="1"/>
</dbReference>
<dbReference type="GO" id="GO:0051536">
    <property type="term" value="F:iron-sulfur cluster binding"/>
    <property type="evidence" value="ECO:0007669"/>
    <property type="project" value="UniProtKB-KW"/>
</dbReference>
<dbReference type="GO" id="GO:0046872">
    <property type="term" value="F:metal ion binding"/>
    <property type="evidence" value="ECO:0007669"/>
    <property type="project" value="UniProtKB-KW"/>
</dbReference>
<name>A0A6J7D3Y4_9ZZZZ</name>
<dbReference type="PANTHER" id="PTHR43742:SF6">
    <property type="entry name" value="OXIDOREDUCTASE YYAE-RELATED"/>
    <property type="match status" value="1"/>
</dbReference>
<reference evidence="6" key="1">
    <citation type="submission" date="2020-05" db="EMBL/GenBank/DDBJ databases">
        <authorList>
            <person name="Chiriac C."/>
            <person name="Salcher M."/>
            <person name="Ghai R."/>
            <person name="Kavagutti S V."/>
        </authorList>
    </citation>
    <scope>NUCLEOTIDE SEQUENCE</scope>
</reference>
<comment type="similarity">
    <text evidence="1">Belongs to the prokaryotic molybdopterin-containing oxidoreductase family.</text>
</comment>
<dbReference type="EMBL" id="CAFBLP010000006">
    <property type="protein sequence ID" value="CAB4863664.1"/>
    <property type="molecule type" value="Genomic_DNA"/>
</dbReference>
<dbReference type="GO" id="GO:0043546">
    <property type="term" value="F:molybdopterin cofactor binding"/>
    <property type="evidence" value="ECO:0007669"/>
    <property type="project" value="InterPro"/>
</dbReference>
<accession>A0A6J7D3Y4</accession>
<dbReference type="InterPro" id="IPR050612">
    <property type="entry name" value="Prok_Mopterin_Oxidored"/>
</dbReference>
<dbReference type="InterPro" id="IPR006963">
    <property type="entry name" value="Mopterin_OxRdtase_4Fe-4S_dom"/>
</dbReference>
<dbReference type="InterPro" id="IPR009010">
    <property type="entry name" value="Asp_de-COase-like_dom_sf"/>
</dbReference>
<gene>
    <name evidence="6" type="ORF">UFOPK3376_00414</name>
</gene>
<dbReference type="AlphaFoldDB" id="A0A6J7D3Y4"/>
<proteinExistence type="inferred from homology"/>
<feature type="domain" description="4Fe-4S Mo/W bis-MGD-type" evidence="5">
    <location>
        <begin position="4"/>
        <end position="62"/>
    </location>
</feature>
<dbReference type="Gene3D" id="3.30.2070.10">
    <property type="entry name" value="Formate dehydrogenase/DMSO reductase"/>
    <property type="match status" value="1"/>
</dbReference>
<evidence type="ECO:0000256" key="3">
    <source>
        <dbReference type="ARBA" id="ARBA00023004"/>
    </source>
</evidence>
<evidence type="ECO:0000256" key="1">
    <source>
        <dbReference type="ARBA" id="ARBA00010312"/>
    </source>
</evidence>